<dbReference type="AlphaFoldDB" id="A0A136JIT0"/>
<evidence type="ECO:0000313" key="3">
    <source>
        <dbReference type="Proteomes" id="UP000070501"/>
    </source>
</evidence>
<gene>
    <name evidence="2" type="ORF">Micbo1qcDRAFT_155799</name>
</gene>
<proteinExistence type="predicted"/>
<dbReference type="PANTHER" id="PTHR39608">
    <property type="entry name" value="INTEGRAL MEMBRANE PROTEIN (AFU_ORTHOLOGUE AFUA_5G08640)"/>
    <property type="match status" value="1"/>
</dbReference>
<accession>A0A136JIT0</accession>
<dbReference type="EMBL" id="KQ964245">
    <property type="protein sequence ID" value="KXJ97048.1"/>
    <property type="molecule type" value="Genomic_DNA"/>
</dbReference>
<evidence type="ECO:0008006" key="4">
    <source>
        <dbReference type="Google" id="ProtNLM"/>
    </source>
</evidence>
<evidence type="ECO:0000256" key="1">
    <source>
        <dbReference type="SAM" id="Phobius"/>
    </source>
</evidence>
<feature type="transmembrane region" description="Helical" evidence="1">
    <location>
        <begin position="115"/>
        <end position="136"/>
    </location>
</feature>
<organism evidence="2 3">
    <name type="scientific">Microdochium bolleyi</name>
    <dbReference type="NCBI Taxonomy" id="196109"/>
    <lineage>
        <taxon>Eukaryota</taxon>
        <taxon>Fungi</taxon>
        <taxon>Dikarya</taxon>
        <taxon>Ascomycota</taxon>
        <taxon>Pezizomycotina</taxon>
        <taxon>Sordariomycetes</taxon>
        <taxon>Xylariomycetidae</taxon>
        <taxon>Xylariales</taxon>
        <taxon>Microdochiaceae</taxon>
        <taxon>Microdochium</taxon>
    </lineage>
</organism>
<name>A0A136JIT0_9PEZI</name>
<dbReference type="PANTHER" id="PTHR39608:SF2">
    <property type="entry name" value="MARVEL DOMAIN-CONTAINING PROTEIN"/>
    <property type="match status" value="1"/>
</dbReference>
<protein>
    <recommendedName>
        <fullName evidence="4">MARVEL domain-containing protein</fullName>
    </recommendedName>
</protein>
<keyword evidence="1" id="KW-0472">Membrane</keyword>
<dbReference type="InParanoid" id="A0A136JIT0"/>
<feature type="transmembrane region" description="Helical" evidence="1">
    <location>
        <begin position="21"/>
        <end position="43"/>
    </location>
</feature>
<feature type="transmembrane region" description="Helical" evidence="1">
    <location>
        <begin position="63"/>
        <end position="82"/>
    </location>
</feature>
<dbReference type="OrthoDB" id="20872at2759"/>
<sequence length="156" mass="17473">MGPHNNTNDHGRATRTRRMDPITTAFNAVIWVSSVIVMGILAYLVHQQRSSGYSGWSVGSHTIYILTIAVLTVVFYLAAFFLPVHHGLLFNLVFSHLWIVAVAFTASDWTYSNSALLHAAEAFSFIAFFFLFFNLLHNWWFGMGRNSSTTTSGAHV</sequence>
<keyword evidence="1" id="KW-1133">Transmembrane helix</keyword>
<evidence type="ECO:0000313" key="2">
    <source>
        <dbReference type="EMBL" id="KXJ97048.1"/>
    </source>
</evidence>
<keyword evidence="3" id="KW-1185">Reference proteome</keyword>
<dbReference type="Proteomes" id="UP000070501">
    <property type="component" value="Unassembled WGS sequence"/>
</dbReference>
<reference evidence="3" key="1">
    <citation type="submission" date="2016-02" db="EMBL/GenBank/DDBJ databases">
        <title>Draft genome sequence of Microdochium bolleyi, a fungal endophyte of beachgrass.</title>
        <authorList>
            <consortium name="DOE Joint Genome Institute"/>
            <person name="David A.S."/>
            <person name="May G."/>
            <person name="Haridas S."/>
            <person name="Lim J."/>
            <person name="Wang M."/>
            <person name="Labutti K."/>
            <person name="Lipzen A."/>
            <person name="Barry K."/>
            <person name="Grigoriev I.V."/>
        </authorList>
    </citation>
    <scope>NUCLEOTIDE SEQUENCE [LARGE SCALE GENOMIC DNA]</scope>
    <source>
        <strain evidence="3">J235TASD1</strain>
    </source>
</reference>
<keyword evidence="1" id="KW-0812">Transmembrane</keyword>
<feature type="transmembrane region" description="Helical" evidence="1">
    <location>
        <begin position="89"/>
        <end position="109"/>
    </location>
</feature>
<dbReference type="STRING" id="196109.A0A136JIT0"/>